<sequence>MAAVRHAMRRLGGSLLWPTATSPAAAAPRRLTHSESLASEQARHEEVLRKVQQKTDELYDVLCEVERDFCTSSWRNTRMLQHLSMRVTPRPWDWRWRIRRFNRRFHNVAELAGFISLYFGLEALKQEVEEKEKHAAEATTASCPID</sequence>
<evidence type="ECO:0000313" key="2">
    <source>
        <dbReference type="Proteomes" id="UP000324705"/>
    </source>
</evidence>
<proteinExistence type="predicted"/>
<reference evidence="1 2" key="1">
    <citation type="submission" date="2017-09" db="EMBL/GenBank/DDBJ databases">
        <authorList>
            <consortium name="International Durum Wheat Genome Sequencing Consortium (IDWGSC)"/>
            <person name="Milanesi L."/>
        </authorList>
    </citation>
    <scope>NUCLEOTIDE SEQUENCE [LARGE SCALE GENOMIC DNA]</scope>
    <source>
        <strain evidence="2">cv. Svevo</strain>
    </source>
</reference>
<dbReference type="OMA" id="SSWRNTR"/>
<gene>
    <name evidence="1" type="ORF">TRITD_4Av1G207800</name>
</gene>
<organism evidence="1 2">
    <name type="scientific">Triticum turgidum subsp. durum</name>
    <name type="common">Durum wheat</name>
    <name type="synonym">Triticum durum</name>
    <dbReference type="NCBI Taxonomy" id="4567"/>
    <lineage>
        <taxon>Eukaryota</taxon>
        <taxon>Viridiplantae</taxon>
        <taxon>Streptophyta</taxon>
        <taxon>Embryophyta</taxon>
        <taxon>Tracheophyta</taxon>
        <taxon>Spermatophyta</taxon>
        <taxon>Magnoliopsida</taxon>
        <taxon>Liliopsida</taxon>
        <taxon>Poales</taxon>
        <taxon>Poaceae</taxon>
        <taxon>BOP clade</taxon>
        <taxon>Pooideae</taxon>
        <taxon>Triticodae</taxon>
        <taxon>Triticeae</taxon>
        <taxon>Triticinae</taxon>
        <taxon>Triticum</taxon>
    </lineage>
</organism>
<name>A0A9R0SJP3_TRITD</name>
<dbReference type="AlphaFoldDB" id="A0A9R0SJP3"/>
<protein>
    <submittedName>
        <fullName evidence="1">Uncharacterized protein</fullName>
    </submittedName>
</protein>
<dbReference type="Proteomes" id="UP000324705">
    <property type="component" value="Chromosome 4A"/>
</dbReference>
<accession>A0A9R0SJP3</accession>
<evidence type="ECO:0000313" key="1">
    <source>
        <dbReference type="EMBL" id="VAH96413.1"/>
    </source>
</evidence>
<dbReference type="EMBL" id="LT934117">
    <property type="protein sequence ID" value="VAH96413.1"/>
    <property type="molecule type" value="Genomic_DNA"/>
</dbReference>
<dbReference type="Gramene" id="TRITD4Av1G207800.1">
    <property type="protein sequence ID" value="TRITD4Av1G207800.1"/>
    <property type="gene ID" value="TRITD4Av1G207800"/>
</dbReference>
<keyword evidence="2" id="KW-1185">Reference proteome</keyword>